<reference evidence="1" key="1">
    <citation type="submission" date="2023-06" db="EMBL/GenBank/DDBJ databases">
        <title>Genome-scale phylogeny and comparative genomics of the fungal order Sordariales.</title>
        <authorList>
            <consortium name="Lawrence Berkeley National Laboratory"/>
            <person name="Hensen N."/>
            <person name="Bonometti L."/>
            <person name="Westerberg I."/>
            <person name="Brannstrom I.O."/>
            <person name="Guillou S."/>
            <person name="Cros-Aarteil S."/>
            <person name="Calhoun S."/>
            <person name="Haridas S."/>
            <person name="Kuo A."/>
            <person name="Mondo S."/>
            <person name="Pangilinan J."/>
            <person name="Riley R."/>
            <person name="LaButti K."/>
            <person name="Andreopoulos B."/>
            <person name="Lipzen A."/>
            <person name="Chen C."/>
            <person name="Yanf M."/>
            <person name="Daum C."/>
            <person name="Ng V."/>
            <person name="Clum A."/>
            <person name="Steindorff A."/>
            <person name="Ohm R."/>
            <person name="Martin F."/>
            <person name="Silar P."/>
            <person name="Natvig D."/>
            <person name="Lalanne C."/>
            <person name="Gautier V."/>
            <person name="Ament-velasquez S.L."/>
            <person name="Kruys A."/>
            <person name="Hutchinson M.I."/>
            <person name="Powell A.J."/>
            <person name="Barry K."/>
            <person name="Miller A.N."/>
            <person name="Grigoriev I.V."/>
            <person name="Debuchy R."/>
            <person name="Gladieux P."/>
            <person name="Thoren M.H."/>
            <person name="Johannesson H."/>
        </authorList>
    </citation>
    <scope>NUCLEOTIDE SEQUENCE</scope>
    <source>
        <strain evidence="1">SMH3391-2</strain>
    </source>
</reference>
<organism evidence="1 2">
    <name type="scientific">Bombardia bombarda</name>
    <dbReference type="NCBI Taxonomy" id="252184"/>
    <lineage>
        <taxon>Eukaryota</taxon>
        <taxon>Fungi</taxon>
        <taxon>Dikarya</taxon>
        <taxon>Ascomycota</taxon>
        <taxon>Pezizomycotina</taxon>
        <taxon>Sordariomycetes</taxon>
        <taxon>Sordariomycetidae</taxon>
        <taxon>Sordariales</taxon>
        <taxon>Lasiosphaeriaceae</taxon>
        <taxon>Bombardia</taxon>
    </lineage>
</organism>
<dbReference type="Proteomes" id="UP001174934">
    <property type="component" value="Unassembled WGS sequence"/>
</dbReference>
<accession>A0AA39WMA7</accession>
<gene>
    <name evidence="1" type="ORF">B0T17DRAFT_318447</name>
</gene>
<name>A0AA39WMA7_9PEZI</name>
<sequence>MFFRALYLFQPLRAHAQPWHLVNTCSTGFIYPYHHSRVRNRAQSVPQKSARAAGRGSIRKFTSGREVQSPFGPIAVSGLFELRLHFWCHERMRMVEETGVEPAGGTRTLGKERTQCVLRESYGLSVLGVRSR</sequence>
<proteinExistence type="predicted"/>
<keyword evidence="2" id="KW-1185">Reference proteome</keyword>
<evidence type="ECO:0000313" key="2">
    <source>
        <dbReference type="Proteomes" id="UP001174934"/>
    </source>
</evidence>
<protein>
    <submittedName>
        <fullName evidence="1">Uncharacterized protein</fullName>
    </submittedName>
</protein>
<dbReference type="AlphaFoldDB" id="A0AA39WMA7"/>
<comment type="caution">
    <text evidence="1">The sequence shown here is derived from an EMBL/GenBank/DDBJ whole genome shotgun (WGS) entry which is preliminary data.</text>
</comment>
<evidence type="ECO:0000313" key="1">
    <source>
        <dbReference type="EMBL" id="KAK0617982.1"/>
    </source>
</evidence>
<dbReference type="EMBL" id="JAULSR010000005">
    <property type="protein sequence ID" value="KAK0617982.1"/>
    <property type="molecule type" value="Genomic_DNA"/>
</dbReference>